<dbReference type="InterPro" id="IPR051943">
    <property type="entry name" value="TRAFAC_Dynamin-like_GTPase"/>
</dbReference>
<feature type="domain" description="Dynamin N-terminal" evidence="2">
    <location>
        <begin position="60"/>
        <end position="274"/>
    </location>
</feature>
<evidence type="ECO:0000256" key="1">
    <source>
        <dbReference type="SAM" id="Coils"/>
    </source>
</evidence>
<comment type="caution">
    <text evidence="3">The sequence shown here is derived from an EMBL/GenBank/DDBJ whole genome shotgun (WGS) entry which is preliminary data.</text>
</comment>
<protein>
    <submittedName>
        <fullName evidence="3">GTPase</fullName>
    </submittedName>
</protein>
<dbReference type="OrthoDB" id="5295100at2"/>
<dbReference type="PANTHER" id="PTHR43681:SF1">
    <property type="entry name" value="SARCALUMENIN"/>
    <property type="match status" value="1"/>
</dbReference>
<proteinExistence type="predicted"/>
<keyword evidence="4" id="KW-1185">Reference proteome</keyword>
<evidence type="ECO:0000313" key="4">
    <source>
        <dbReference type="Proteomes" id="UP000253250"/>
    </source>
</evidence>
<evidence type="ECO:0000259" key="2">
    <source>
        <dbReference type="Pfam" id="PF00350"/>
    </source>
</evidence>
<accession>A0A368HK64</accession>
<dbReference type="PANTHER" id="PTHR43681">
    <property type="entry name" value="TRANSMEMBRANE GTPASE FZO"/>
    <property type="match status" value="1"/>
</dbReference>
<name>A0A368HK64_9GAMM</name>
<evidence type="ECO:0000313" key="3">
    <source>
        <dbReference type="EMBL" id="RCN58537.1"/>
    </source>
</evidence>
<dbReference type="SUPFAM" id="SSF52540">
    <property type="entry name" value="P-loop containing nucleoside triphosphate hydrolases"/>
    <property type="match status" value="1"/>
</dbReference>
<sequence length="642" mass="72623">MNQTAIEQRFEAYGLWRRDLAQALVELRTWLVEHGLSQPHSDLHLERMHNVLRDDKLYLAFVAEFSRGKSELINALFFGEQGRRILPSSAGRTTMCPTELFYEAERPACIRLLPIETRRNGATIAEFKGFPDEWQTIALDVNNPQDTAEALRHIAEVKRVPAEEARALGLTVTSDITKTGATVNAEGEVEIPRWRYALINFPHPLLSEGLVILDTPGLNALGAEPELTLNTLPNAHAILFVLAADTGVTQSEISVWRDHVAGSHKGRLVVLNKVDGLWDDLRHRRDVEHEIARQVSETARYLGVTERRVYPVSAQKALAGKIRSDRDLEERSGIGALERALADELLPSKGGLVAQTVAHEFGEVEASVERIIAQRLQGVREHFGELSALNGKNMDVIEHMMGKVRADKTEFDRSMQRFHATRTIFAQQSAALYAKISLRQLDALILETKKTMETCLTTAGLKTAMQAFFEYARTRMDEVVKDSQEIKALMDGVYQKFQEEHGLANIKPATFSVMRYTREIKRLQEKHEQFMGGLSLIMTEQKAVVRGFFESAVSKVRAIYVSANRDADDWLRDMMAPMESQVREHQAQLRRRLESIKRIHQASDTLEARMAELKQVLEEISEQHRTVHAAFRRIRSQLGAAP</sequence>
<gene>
    <name evidence="3" type="ORF">C4900_01715</name>
</gene>
<dbReference type="Gene3D" id="3.40.50.300">
    <property type="entry name" value="P-loop containing nucleotide triphosphate hydrolases"/>
    <property type="match status" value="1"/>
</dbReference>
<dbReference type="Proteomes" id="UP000253250">
    <property type="component" value="Unassembled WGS sequence"/>
</dbReference>
<dbReference type="AlphaFoldDB" id="A0A368HK64"/>
<keyword evidence="1" id="KW-0175">Coiled coil</keyword>
<dbReference type="InterPro" id="IPR045063">
    <property type="entry name" value="Dynamin_N"/>
</dbReference>
<dbReference type="Pfam" id="PF00350">
    <property type="entry name" value="Dynamin_N"/>
    <property type="match status" value="1"/>
</dbReference>
<dbReference type="InterPro" id="IPR027417">
    <property type="entry name" value="P-loop_NTPase"/>
</dbReference>
<feature type="coiled-coil region" evidence="1">
    <location>
        <begin position="596"/>
        <end position="623"/>
    </location>
</feature>
<organism evidence="3 4">
    <name type="scientific">Acidiferrobacter thiooxydans</name>
    <dbReference type="NCBI Taxonomy" id="163359"/>
    <lineage>
        <taxon>Bacteria</taxon>
        <taxon>Pseudomonadati</taxon>
        <taxon>Pseudomonadota</taxon>
        <taxon>Gammaproteobacteria</taxon>
        <taxon>Acidiferrobacterales</taxon>
        <taxon>Acidiferrobacteraceae</taxon>
        <taxon>Acidiferrobacter</taxon>
    </lineage>
</organism>
<reference evidence="3 4" key="1">
    <citation type="submission" date="2018-02" db="EMBL/GenBank/DDBJ databases">
        <title>Insights into the biology of acidophilic members of the Acidiferrobacteraceae family derived from comparative genomic analyses.</title>
        <authorList>
            <person name="Issotta F."/>
            <person name="Thyssen C."/>
            <person name="Mena C."/>
            <person name="Moya A."/>
            <person name="Bellenberg S."/>
            <person name="Sproer C."/>
            <person name="Covarrubias P.C."/>
            <person name="Sand W."/>
            <person name="Quatrini R."/>
            <person name="Vera M."/>
        </authorList>
    </citation>
    <scope>NUCLEOTIDE SEQUENCE [LARGE SCALE GENOMIC DNA]</scope>
    <source>
        <strain evidence="4">m-1</strain>
    </source>
</reference>
<dbReference type="EMBL" id="PSYR01000001">
    <property type="protein sequence ID" value="RCN58537.1"/>
    <property type="molecule type" value="Genomic_DNA"/>
</dbReference>
<dbReference type="RefSeq" id="WP_147267101.1">
    <property type="nucleotide sequence ID" value="NZ_PSYR01000001.1"/>
</dbReference>